<evidence type="ECO:0000256" key="1">
    <source>
        <dbReference type="SAM" id="MobiDB-lite"/>
    </source>
</evidence>
<accession>A0A392Q1X3</accession>
<organism evidence="2 3">
    <name type="scientific">Trifolium medium</name>
    <dbReference type="NCBI Taxonomy" id="97028"/>
    <lineage>
        <taxon>Eukaryota</taxon>
        <taxon>Viridiplantae</taxon>
        <taxon>Streptophyta</taxon>
        <taxon>Embryophyta</taxon>
        <taxon>Tracheophyta</taxon>
        <taxon>Spermatophyta</taxon>
        <taxon>Magnoliopsida</taxon>
        <taxon>eudicotyledons</taxon>
        <taxon>Gunneridae</taxon>
        <taxon>Pentapetalae</taxon>
        <taxon>rosids</taxon>
        <taxon>fabids</taxon>
        <taxon>Fabales</taxon>
        <taxon>Fabaceae</taxon>
        <taxon>Papilionoideae</taxon>
        <taxon>50 kb inversion clade</taxon>
        <taxon>NPAAA clade</taxon>
        <taxon>Hologalegina</taxon>
        <taxon>IRL clade</taxon>
        <taxon>Trifolieae</taxon>
        <taxon>Trifolium</taxon>
    </lineage>
</organism>
<dbReference type="Proteomes" id="UP000265520">
    <property type="component" value="Unassembled WGS sequence"/>
</dbReference>
<comment type="caution">
    <text evidence="2">The sequence shown here is derived from an EMBL/GenBank/DDBJ whole genome shotgun (WGS) entry which is preliminary data.</text>
</comment>
<dbReference type="AlphaFoldDB" id="A0A392Q1X3"/>
<proteinExistence type="predicted"/>
<dbReference type="EMBL" id="LXQA010108526">
    <property type="protein sequence ID" value="MCI18104.1"/>
    <property type="molecule type" value="Genomic_DNA"/>
</dbReference>
<sequence length="26" mass="2520">AEHATASGLMRAGHLQNATAAEPGAS</sequence>
<evidence type="ECO:0000313" key="2">
    <source>
        <dbReference type="EMBL" id="MCI18104.1"/>
    </source>
</evidence>
<name>A0A392Q1X3_9FABA</name>
<reference evidence="2 3" key="1">
    <citation type="journal article" date="2018" name="Front. Plant Sci.">
        <title>Red Clover (Trifolium pratense) and Zigzag Clover (T. medium) - A Picture of Genomic Similarities and Differences.</title>
        <authorList>
            <person name="Dluhosova J."/>
            <person name="Istvanek J."/>
            <person name="Nedelnik J."/>
            <person name="Repkova J."/>
        </authorList>
    </citation>
    <scope>NUCLEOTIDE SEQUENCE [LARGE SCALE GENOMIC DNA]</scope>
    <source>
        <strain evidence="3">cv. 10/8</strain>
        <tissue evidence="2">Leaf</tissue>
    </source>
</reference>
<protein>
    <submittedName>
        <fullName evidence="2">Uncharacterized protein</fullName>
    </submittedName>
</protein>
<evidence type="ECO:0000313" key="3">
    <source>
        <dbReference type="Proteomes" id="UP000265520"/>
    </source>
</evidence>
<feature type="non-terminal residue" evidence="2">
    <location>
        <position position="1"/>
    </location>
</feature>
<feature type="region of interest" description="Disordered" evidence="1">
    <location>
        <begin position="1"/>
        <end position="26"/>
    </location>
</feature>
<keyword evidence="3" id="KW-1185">Reference proteome</keyword>